<accession>A0A1N7D7B2</accession>
<sequence length="171" mass="19322">MSDSTKTTRINDLLAKTRTTNHLATPLEKQAAAGAMLSKPLMSKYRYLQYHTQLLRNALTPIFDEKTLRGCYAIYVSPTELTLSLDSPTAANHARYIMEDCVQALRAYDQRFCHLQSIKFITSPNLLPSDARPVAKKTLSENTRQMITQNIKLISKNPHLIEALQKLASED</sequence>
<dbReference type="AlphaFoldDB" id="A0A1N7D7B2"/>
<evidence type="ECO:0000313" key="2">
    <source>
        <dbReference type="Proteomes" id="UP000187495"/>
    </source>
</evidence>
<dbReference type="EMBL" id="FTNU01000001">
    <property type="protein sequence ID" value="SIR71698.1"/>
    <property type="molecule type" value="Genomic_DNA"/>
</dbReference>
<protein>
    <submittedName>
        <fullName evidence="1">Uncharacterized protein</fullName>
    </submittedName>
</protein>
<organism evidence="1 2">
    <name type="scientific">Moraxella cuniculi DSM 21768</name>
    <dbReference type="NCBI Taxonomy" id="1122245"/>
    <lineage>
        <taxon>Bacteria</taxon>
        <taxon>Pseudomonadati</taxon>
        <taxon>Pseudomonadota</taxon>
        <taxon>Gammaproteobacteria</taxon>
        <taxon>Moraxellales</taxon>
        <taxon>Moraxellaceae</taxon>
        <taxon>Moraxella</taxon>
    </lineage>
</organism>
<keyword evidence="2" id="KW-1185">Reference proteome</keyword>
<proteinExistence type="predicted"/>
<dbReference type="RefSeq" id="WP_076554168.1">
    <property type="nucleotide sequence ID" value="NZ_FTNU01000001.1"/>
</dbReference>
<evidence type="ECO:0000313" key="1">
    <source>
        <dbReference type="EMBL" id="SIR71698.1"/>
    </source>
</evidence>
<gene>
    <name evidence="1" type="ORF">SAMN02745664_10147</name>
</gene>
<dbReference type="Proteomes" id="UP000187495">
    <property type="component" value="Unassembled WGS sequence"/>
</dbReference>
<name>A0A1N7D7B2_9GAMM</name>
<reference evidence="2" key="1">
    <citation type="submission" date="2017-01" db="EMBL/GenBank/DDBJ databases">
        <authorList>
            <person name="Varghese N."/>
            <person name="Submissions S."/>
        </authorList>
    </citation>
    <scope>NUCLEOTIDE SEQUENCE [LARGE SCALE GENOMIC DNA]</scope>
    <source>
        <strain evidence="2">DSM 21768</strain>
    </source>
</reference>